<dbReference type="InterPro" id="IPR036388">
    <property type="entry name" value="WH-like_DNA-bd_sf"/>
</dbReference>
<dbReference type="EMBL" id="JBHSQH010000001">
    <property type="protein sequence ID" value="MFC5970373.1"/>
    <property type="molecule type" value="Genomic_DNA"/>
</dbReference>
<gene>
    <name evidence="1" type="ORF">ACFPYI_03435</name>
</gene>
<organism evidence="1 2">
    <name type="scientific">Halomarina salina</name>
    <dbReference type="NCBI Taxonomy" id="1872699"/>
    <lineage>
        <taxon>Archaea</taxon>
        <taxon>Methanobacteriati</taxon>
        <taxon>Methanobacteriota</taxon>
        <taxon>Stenosarchaea group</taxon>
        <taxon>Halobacteria</taxon>
        <taxon>Halobacteriales</taxon>
        <taxon>Natronomonadaceae</taxon>
        <taxon>Halomarina</taxon>
    </lineage>
</organism>
<comment type="caution">
    <text evidence="1">The sequence shown here is derived from an EMBL/GenBank/DDBJ whole genome shotgun (WGS) entry which is preliminary data.</text>
</comment>
<dbReference type="InterPro" id="IPR036390">
    <property type="entry name" value="WH_DNA-bd_sf"/>
</dbReference>
<protein>
    <submittedName>
        <fullName evidence="1">PadR family transcriptional regulator</fullName>
    </submittedName>
</protein>
<name>A0ABD5RJ48_9EURY</name>
<sequence length="100" mass="11544">MRWLESGTRRDMCAALLALGEARGPELKRRLERHYDSRLDSKRFYDRLSALESSGHVERRVDGLEDVYSLSEAGKRGVREQRAWLAECVESSDSGDEKRE</sequence>
<evidence type="ECO:0000313" key="1">
    <source>
        <dbReference type="EMBL" id="MFC5970373.1"/>
    </source>
</evidence>
<proteinExistence type="predicted"/>
<dbReference type="Proteomes" id="UP001596099">
    <property type="component" value="Unassembled WGS sequence"/>
</dbReference>
<accession>A0ABD5RJ48</accession>
<dbReference type="SUPFAM" id="SSF46785">
    <property type="entry name" value="Winged helix' DNA-binding domain"/>
    <property type="match status" value="1"/>
</dbReference>
<dbReference type="Gene3D" id="1.10.10.10">
    <property type="entry name" value="Winged helix-like DNA-binding domain superfamily/Winged helix DNA-binding domain"/>
    <property type="match status" value="1"/>
</dbReference>
<reference evidence="1 2" key="1">
    <citation type="journal article" date="2019" name="Int. J. Syst. Evol. Microbiol.">
        <title>The Global Catalogue of Microorganisms (GCM) 10K type strain sequencing project: providing services to taxonomists for standard genome sequencing and annotation.</title>
        <authorList>
            <consortium name="The Broad Institute Genomics Platform"/>
            <consortium name="The Broad Institute Genome Sequencing Center for Infectious Disease"/>
            <person name="Wu L."/>
            <person name="Ma J."/>
        </authorList>
    </citation>
    <scope>NUCLEOTIDE SEQUENCE [LARGE SCALE GENOMIC DNA]</scope>
    <source>
        <strain evidence="1 2">CGMCC 1.12543</strain>
    </source>
</reference>
<keyword evidence="2" id="KW-1185">Reference proteome</keyword>
<dbReference type="AlphaFoldDB" id="A0ABD5RJ48"/>
<evidence type="ECO:0000313" key="2">
    <source>
        <dbReference type="Proteomes" id="UP001596099"/>
    </source>
</evidence>
<dbReference type="RefSeq" id="WP_247419329.1">
    <property type="nucleotide sequence ID" value="NZ_JALLGW010000002.1"/>
</dbReference>